<dbReference type="Pfam" id="PF01839">
    <property type="entry name" value="FG-GAP"/>
    <property type="match status" value="3"/>
</dbReference>
<protein>
    <recommendedName>
        <fullName evidence="4">Secretion system C-terminal sorting domain-containing protein</fullName>
    </recommendedName>
</protein>
<dbReference type="GO" id="GO:0007229">
    <property type="term" value="P:integrin-mediated signaling pathway"/>
    <property type="evidence" value="ECO:0007669"/>
    <property type="project" value="TreeGrafter"/>
</dbReference>
<reference evidence="5 6" key="1">
    <citation type="submission" date="2018-06" db="EMBL/GenBank/DDBJ databases">
        <title>Extensive metabolic versatility and redundancy in microbially diverse, dynamic hydrothermal sediments.</title>
        <authorList>
            <person name="Dombrowski N."/>
            <person name="Teske A."/>
            <person name="Baker B.J."/>
        </authorList>
    </citation>
    <scope>NUCLEOTIDE SEQUENCE [LARGE SCALE GENOMIC DNA]</scope>
    <source>
        <strain evidence="5">B36_G15</strain>
    </source>
</reference>
<dbReference type="InterPro" id="IPR000413">
    <property type="entry name" value="Integrin_alpha"/>
</dbReference>
<dbReference type="GO" id="GO:0008305">
    <property type="term" value="C:integrin complex"/>
    <property type="evidence" value="ECO:0007669"/>
    <property type="project" value="InterPro"/>
</dbReference>
<dbReference type="AlphaFoldDB" id="A0A660SLE5"/>
<dbReference type="PROSITE" id="PS51470">
    <property type="entry name" value="FG_GAP"/>
    <property type="match status" value="4"/>
</dbReference>
<dbReference type="SUPFAM" id="SSF69318">
    <property type="entry name" value="Integrin alpha N-terminal domain"/>
    <property type="match status" value="1"/>
</dbReference>
<gene>
    <name evidence="5" type="ORF">DRP53_00845</name>
</gene>
<organism evidence="5 6">
    <name type="scientific">candidate division WOR-3 bacterium</name>
    <dbReference type="NCBI Taxonomy" id="2052148"/>
    <lineage>
        <taxon>Bacteria</taxon>
        <taxon>Bacteria division WOR-3</taxon>
    </lineage>
</organism>
<dbReference type="EMBL" id="QNBE01000004">
    <property type="protein sequence ID" value="RKX71665.1"/>
    <property type="molecule type" value="Genomic_DNA"/>
</dbReference>
<evidence type="ECO:0000313" key="5">
    <source>
        <dbReference type="EMBL" id="RKX71665.1"/>
    </source>
</evidence>
<evidence type="ECO:0000259" key="4">
    <source>
        <dbReference type="Pfam" id="PF18962"/>
    </source>
</evidence>
<evidence type="ECO:0000256" key="3">
    <source>
        <dbReference type="ARBA" id="ARBA00023180"/>
    </source>
</evidence>
<comment type="caution">
    <text evidence="5">The sequence shown here is derived from an EMBL/GenBank/DDBJ whole genome shotgun (WGS) entry which is preliminary data.</text>
</comment>
<accession>A0A660SLE5</accession>
<dbReference type="GO" id="GO:0033627">
    <property type="term" value="P:cell adhesion mediated by integrin"/>
    <property type="evidence" value="ECO:0007669"/>
    <property type="project" value="TreeGrafter"/>
</dbReference>
<dbReference type="GO" id="GO:0007160">
    <property type="term" value="P:cell-matrix adhesion"/>
    <property type="evidence" value="ECO:0007669"/>
    <property type="project" value="TreeGrafter"/>
</dbReference>
<feature type="domain" description="Secretion system C-terminal sorting" evidence="4">
    <location>
        <begin position="966"/>
        <end position="1033"/>
    </location>
</feature>
<evidence type="ECO:0000313" key="6">
    <source>
        <dbReference type="Proteomes" id="UP000268469"/>
    </source>
</evidence>
<dbReference type="Gene3D" id="2.130.10.130">
    <property type="entry name" value="Integrin alpha, N-terminal"/>
    <property type="match status" value="3"/>
</dbReference>
<keyword evidence="1" id="KW-0732">Signal</keyword>
<dbReference type="GO" id="GO:0009897">
    <property type="term" value="C:external side of plasma membrane"/>
    <property type="evidence" value="ECO:0007669"/>
    <property type="project" value="TreeGrafter"/>
</dbReference>
<dbReference type="Proteomes" id="UP000268469">
    <property type="component" value="Unassembled WGS sequence"/>
</dbReference>
<dbReference type="PANTHER" id="PTHR23220">
    <property type="entry name" value="INTEGRIN ALPHA"/>
    <property type="match status" value="1"/>
</dbReference>
<dbReference type="InterPro" id="IPR013517">
    <property type="entry name" value="FG-GAP"/>
</dbReference>
<dbReference type="PRINTS" id="PR01185">
    <property type="entry name" value="INTEGRINA"/>
</dbReference>
<evidence type="ECO:0000256" key="2">
    <source>
        <dbReference type="ARBA" id="ARBA00022737"/>
    </source>
</evidence>
<proteinExistence type="predicted"/>
<dbReference type="InterPro" id="IPR013519">
    <property type="entry name" value="Int_alpha_beta-p"/>
</dbReference>
<dbReference type="GO" id="GO:0005178">
    <property type="term" value="F:integrin binding"/>
    <property type="evidence" value="ECO:0007669"/>
    <property type="project" value="TreeGrafter"/>
</dbReference>
<name>A0A660SLE5_UNCW3</name>
<evidence type="ECO:0000256" key="1">
    <source>
        <dbReference type="ARBA" id="ARBA00022729"/>
    </source>
</evidence>
<dbReference type="InterPro" id="IPR026444">
    <property type="entry name" value="Secre_tail"/>
</dbReference>
<dbReference type="PANTHER" id="PTHR23220:SF122">
    <property type="entry name" value="INTEGRIN ALPHA-PS1"/>
    <property type="match status" value="1"/>
</dbReference>
<dbReference type="Pfam" id="PF18962">
    <property type="entry name" value="Por_Secre_tail"/>
    <property type="match status" value="1"/>
</dbReference>
<sequence length="1035" mass="116157">MIFFITIILLGEIDSPKYTLLGIEFDPPGLNLNQGLGYSLAIGDLNGDGYNDLAVGRPNFSMTYGALAGSVFVYFGSPVFETHAPDLVLSAGIAGDQFGFCVEMIGDINGDGLPELAVGAPGITSVYRQKVYIYYSGDPFDTQPDIIFSTPDDDFERFGMAITAEDFYGDGKIDIVISDPFYPRIVEGPEKNHGRVYIFWDYNPANCTRLDPPNIGSDDKVYYGWSLAAEDLRFEDPLMPELIIGCPSGHRIGALPGYVHIIDGATGSQTFLEAPDGAGDNSWFGAEVLASIDICQDGTKDLIVGAPKAWGNTGRVYICNRTAPSNNFEITDELRGEIGNGFFGSSLANGGDANSDGKDDLLIGEPHYWYKFYYGLGVVKLYFGDVPGGMHHALPDILFPHPNYADELSHEGLGFSITVGDLDGDGDLEYGFGAPGGNDPYSDRKKIGEFQIYGNYNPRSLIDSATATNQRNLIIEGWYFTCWDGGDVIFNGHARDFHNLGWMYKLGLTSGSLPAITEVGGNPYIAYNQAGDIWIIRPDENGPLGRFKRIPIHTGLEAGPPSIAHSVYALSDSIFIVYPLYDGALQQRVDLAVLHEDDDEVAYYEIVQPNDPFWKSDYPSVDVDMDGRVHVVWQWTSIFGDSKICYRYRDVDRTWSEIYELASGDVKHPFLECYGESVYVHYTLPGSERIMRRARNIYEEIWRWTVVPINPENRPCDWAQSTKGEFTVFQAKNNGDYDIYYWRRNGDHGWLWQYPGVPDQYPSCQLVTTGSTNYLYTFHTHGQKFSPYYIPMFKYRTFALASYPPLYSLDAGKERPSPFLIERDGYIDTWTYPVDIDSSCLQYRLKHLRPDKDYYLKLIAYQESTGVWKERIKLDKRSMGIVKFSAGKPETVELWIPRRLYEEDREVILSIKRLKGAFATLPFGVISEIDREEGFDSESSLSGAMEIEADEVAGVRLLGNLVRNRLQLEVNALEGGMVKMSLYDVTGRIVRRLKKKINCGKHQISISVSDLARGVYFLRTELEGTEQCNKVVVVR</sequence>
<dbReference type="GO" id="GO:0098609">
    <property type="term" value="P:cell-cell adhesion"/>
    <property type="evidence" value="ECO:0007669"/>
    <property type="project" value="TreeGrafter"/>
</dbReference>
<dbReference type="SMART" id="SM00191">
    <property type="entry name" value="Int_alpha"/>
    <property type="match status" value="6"/>
</dbReference>
<keyword evidence="3" id="KW-0325">Glycoprotein</keyword>
<keyword evidence="2" id="KW-0677">Repeat</keyword>
<dbReference type="InterPro" id="IPR028994">
    <property type="entry name" value="Integrin_alpha_N"/>
</dbReference>